<evidence type="ECO:0000256" key="2">
    <source>
        <dbReference type="ARBA" id="ARBA00009320"/>
    </source>
</evidence>
<dbReference type="GO" id="GO:0003824">
    <property type="term" value="F:catalytic activity"/>
    <property type="evidence" value="ECO:0007669"/>
    <property type="project" value="InterPro"/>
</dbReference>
<comment type="caution">
    <text evidence="4">The sequence shown here is derived from an EMBL/GenBank/DDBJ whole genome shotgun (WGS) entry which is preliminary data.</text>
</comment>
<evidence type="ECO:0000256" key="1">
    <source>
        <dbReference type="ARBA" id="ARBA00001933"/>
    </source>
</evidence>
<sequence length="285" mass="32055">MSTVYLNGDYMSAEHAKISPMDRGFLFGDGIYEVIPAYHGKMLGFAAHIERMNNGLNELEINLDYTTDQWREICQQLCEKNQGDNLGIYLHVSRGADTKRAHAYPHGITATVFAYAFEIPAQPVCDIDKAKTYTVSVEQDKRWQRCHIKSTALLGNVIHYQHGAAAGNNETILFNRLDELTEASSSNVFIVKDGVISTPPLDNQILPGITRWLILTILHSHSDFKVQQRIITKQELFAADEVWITSATKEVGPVVKLNGHPVANGKPGKIWQQVQSLFTKHKFDY</sequence>
<comment type="similarity">
    <text evidence="2">Belongs to the class-IV pyridoxal-phosphate-dependent aminotransferase family.</text>
</comment>
<dbReference type="GO" id="GO:0008652">
    <property type="term" value="P:amino acid biosynthetic process"/>
    <property type="evidence" value="ECO:0007669"/>
    <property type="project" value="UniProtKB-ARBA"/>
</dbReference>
<comment type="cofactor">
    <cofactor evidence="1">
        <name>pyridoxal 5'-phosphate</name>
        <dbReference type="ChEBI" id="CHEBI:597326"/>
    </cofactor>
</comment>
<dbReference type="AlphaFoldDB" id="A0A0F9GNG7"/>
<dbReference type="InterPro" id="IPR018300">
    <property type="entry name" value="Aminotrans_IV_CS"/>
</dbReference>
<dbReference type="InterPro" id="IPR043132">
    <property type="entry name" value="BCAT-like_C"/>
</dbReference>
<dbReference type="PANTHER" id="PTHR42743:SF10">
    <property type="entry name" value="D-ALANINE AMINOTRANSFERASE"/>
    <property type="match status" value="1"/>
</dbReference>
<dbReference type="EMBL" id="LAZR01025735">
    <property type="protein sequence ID" value="KKL70965.1"/>
    <property type="molecule type" value="Genomic_DNA"/>
</dbReference>
<accession>A0A0F9GNG7</accession>
<proteinExistence type="inferred from homology"/>
<evidence type="ECO:0000313" key="4">
    <source>
        <dbReference type="EMBL" id="KKL70965.1"/>
    </source>
</evidence>
<name>A0A0F9GNG7_9ZZZZ</name>
<reference evidence="4" key="1">
    <citation type="journal article" date="2015" name="Nature">
        <title>Complex archaea that bridge the gap between prokaryotes and eukaryotes.</title>
        <authorList>
            <person name="Spang A."/>
            <person name="Saw J.H."/>
            <person name="Jorgensen S.L."/>
            <person name="Zaremba-Niedzwiedzka K."/>
            <person name="Martijn J."/>
            <person name="Lind A.E."/>
            <person name="van Eijk R."/>
            <person name="Schleper C."/>
            <person name="Guy L."/>
            <person name="Ettema T.J."/>
        </authorList>
    </citation>
    <scope>NUCLEOTIDE SEQUENCE</scope>
</reference>
<dbReference type="FunFam" id="3.20.10.10:FF:000002">
    <property type="entry name" value="D-alanine aminotransferase"/>
    <property type="match status" value="1"/>
</dbReference>
<dbReference type="InterPro" id="IPR050571">
    <property type="entry name" value="Class-IV_PLP-Dep_Aminotrnsfr"/>
</dbReference>
<dbReference type="InterPro" id="IPR001544">
    <property type="entry name" value="Aminotrans_IV"/>
</dbReference>
<dbReference type="SUPFAM" id="SSF56752">
    <property type="entry name" value="D-aminoacid aminotransferase-like PLP-dependent enzymes"/>
    <property type="match status" value="1"/>
</dbReference>
<dbReference type="Gene3D" id="3.20.10.10">
    <property type="entry name" value="D-amino Acid Aminotransferase, subunit A, domain 2"/>
    <property type="match status" value="1"/>
</dbReference>
<dbReference type="GO" id="GO:0046394">
    <property type="term" value="P:carboxylic acid biosynthetic process"/>
    <property type="evidence" value="ECO:0007669"/>
    <property type="project" value="UniProtKB-ARBA"/>
</dbReference>
<gene>
    <name evidence="4" type="ORF">LCGC14_2099660</name>
</gene>
<keyword evidence="3" id="KW-0663">Pyridoxal phosphate</keyword>
<dbReference type="PANTHER" id="PTHR42743">
    <property type="entry name" value="AMINO-ACID AMINOTRANSFERASE"/>
    <property type="match status" value="1"/>
</dbReference>
<dbReference type="InterPro" id="IPR036038">
    <property type="entry name" value="Aminotransferase-like"/>
</dbReference>
<evidence type="ECO:0008006" key="5">
    <source>
        <dbReference type="Google" id="ProtNLM"/>
    </source>
</evidence>
<dbReference type="GO" id="GO:0005829">
    <property type="term" value="C:cytosol"/>
    <property type="evidence" value="ECO:0007669"/>
    <property type="project" value="TreeGrafter"/>
</dbReference>
<evidence type="ECO:0000256" key="3">
    <source>
        <dbReference type="ARBA" id="ARBA00022898"/>
    </source>
</evidence>
<dbReference type="Gene3D" id="3.30.470.10">
    <property type="match status" value="1"/>
</dbReference>
<dbReference type="InterPro" id="IPR043131">
    <property type="entry name" value="BCAT-like_N"/>
</dbReference>
<dbReference type="Pfam" id="PF01063">
    <property type="entry name" value="Aminotran_4"/>
    <property type="match status" value="1"/>
</dbReference>
<protein>
    <recommendedName>
        <fullName evidence="5">D-alanine aminotransferase</fullName>
    </recommendedName>
</protein>
<dbReference type="PROSITE" id="PS00770">
    <property type="entry name" value="AA_TRANSFER_CLASS_4"/>
    <property type="match status" value="1"/>
</dbReference>
<organism evidence="4">
    <name type="scientific">marine sediment metagenome</name>
    <dbReference type="NCBI Taxonomy" id="412755"/>
    <lineage>
        <taxon>unclassified sequences</taxon>
        <taxon>metagenomes</taxon>
        <taxon>ecological metagenomes</taxon>
    </lineage>
</organism>